<keyword evidence="6" id="KW-1185">Reference proteome</keyword>
<evidence type="ECO:0000256" key="3">
    <source>
        <dbReference type="ARBA" id="ARBA00023163"/>
    </source>
</evidence>
<evidence type="ECO:0000313" key="6">
    <source>
        <dbReference type="Proteomes" id="UP001208938"/>
    </source>
</evidence>
<dbReference type="SUPFAM" id="SSF46689">
    <property type="entry name" value="Homeodomain-like"/>
    <property type="match status" value="2"/>
</dbReference>
<dbReference type="InterPro" id="IPR018060">
    <property type="entry name" value="HTH_AraC"/>
</dbReference>
<dbReference type="InterPro" id="IPR009057">
    <property type="entry name" value="Homeodomain-like_sf"/>
</dbReference>
<evidence type="ECO:0000256" key="1">
    <source>
        <dbReference type="ARBA" id="ARBA00023015"/>
    </source>
</evidence>
<sequence length="322" mass="35919">MHSPELLAAYPVLRTRDLDAARAAVSQRYCDHRLTLPQGRALDVRHNHVRGTNLSLNLLGYGGDVGIDPGQLRDFYLLQLPLAGAARIQHRGYEVDASPARGTIISPDRPTRMEWRGDCVKLMVQIDRAFLNRVAEDDLGIPLPGPIRFDPAVDLTREAGRTLKTLTLAMARAIDAGTLSVERQSLRQMSVEHEIARMLLELQPSNISHLMDRAATRVAPRQLRRAIAFIHEAYAEELRLEDIAAAADAHPRTLQIAFKAALGMTPMSYLRKVRLDMARYRLSARVVTESVTDVAFGCGYTHLGRFARDYRAQFGHSPSVRG</sequence>
<evidence type="ECO:0000313" key="5">
    <source>
        <dbReference type="EMBL" id="MCW1932352.1"/>
    </source>
</evidence>
<dbReference type="EMBL" id="JAPDFL010000001">
    <property type="protein sequence ID" value="MCW1932352.1"/>
    <property type="molecule type" value="Genomic_DNA"/>
</dbReference>
<dbReference type="PROSITE" id="PS00041">
    <property type="entry name" value="HTH_ARAC_FAMILY_1"/>
    <property type="match status" value="1"/>
</dbReference>
<dbReference type="InterPro" id="IPR035418">
    <property type="entry name" value="AraC-bd_2"/>
</dbReference>
<keyword evidence="2" id="KW-0238">DNA-binding</keyword>
<feature type="domain" description="HTH araC/xylS-type" evidence="4">
    <location>
        <begin position="224"/>
        <end position="322"/>
    </location>
</feature>
<dbReference type="InterPro" id="IPR018062">
    <property type="entry name" value="HTH_AraC-typ_CS"/>
</dbReference>
<dbReference type="Pfam" id="PF14525">
    <property type="entry name" value="AraC_binding_2"/>
    <property type="match status" value="1"/>
</dbReference>
<name>A0ABT3GXU3_9RHOB</name>
<dbReference type="SMART" id="SM00342">
    <property type="entry name" value="HTH_ARAC"/>
    <property type="match status" value="1"/>
</dbReference>
<dbReference type="PANTHER" id="PTHR46796">
    <property type="entry name" value="HTH-TYPE TRANSCRIPTIONAL ACTIVATOR RHAS-RELATED"/>
    <property type="match status" value="1"/>
</dbReference>
<dbReference type="RefSeq" id="WP_264505363.1">
    <property type="nucleotide sequence ID" value="NZ_JAPDFL010000001.1"/>
</dbReference>
<keyword evidence="1" id="KW-0805">Transcription regulation</keyword>
<evidence type="ECO:0000259" key="4">
    <source>
        <dbReference type="PROSITE" id="PS01124"/>
    </source>
</evidence>
<reference evidence="5 6" key="1">
    <citation type="submission" date="2022-10" db="EMBL/GenBank/DDBJ databases">
        <title>Pararhodobacter sp. nov., isolated from marine algae.</title>
        <authorList>
            <person name="Choi B.J."/>
            <person name="Kim J.M."/>
            <person name="Lee J.K."/>
            <person name="Choi D.G."/>
            <person name="Jeon C.O."/>
        </authorList>
    </citation>
    <scope>NUCLEOTIDE SEQUENCE [LARGE SCALE GENOMIC DNA]</scope>
    <source>
        <strain evidence="5 6">ZQ420</strain>
    </source>
</reference>
<dbReference type="Pfam" id="PF12833">
    <property type="entry name" value="HTH_18"/>
    <property type="match status" value="1"/>
</dbReference>
<gene>
    <name evidence="5" type="ORF">OKW52_08795</name>
</gene>
<dbReference type="Proteomes" id="UP001208938">
    <property type="component" value="Unassembled WGS sequence"/>
</dbReference>
<comment type="caution">
    <text evidence="5">The sequence shown here is derived from an EMBL/GenBank/DDBJ whole genome shotgun (WGS) entry which is preliminary data.</text>
</comment>
<proteinExistence type="predicted"/>
<dbReference type="PROSITE" id="PS01124">
    <property type="entry name" value="HTH_ARAC_FAMILY_2"/>
    <property type="match status" value="1"/>
</dbReference>
<protein>
    <submittedName>
        <fullName evidence="5">AraC family transcriptional regulator</fullName>
    </submittedName>
</protein>
<accession>A0ABT3GXU3</accession>
<organism evidence="5 6">
    <name type="scientific">Pararhodobacter zhoushanensis</name>
    <dbReference type="NCBI Taxonomy" id="2479545"/>
    <lineage>
        <taxon>Bacteria</taxon>
        <taxon>Pseudomonadati</taxon>
        <taxon>Pseudomonadota</taxon>
        <taxon>Alphaproteobacteria</taxon>
        <taxon>Rhodobacterales</taxon>
        <taxon>Paracoccaceae</taxon>
        <taxon>Pararhodobacter</taxon>
    </lineage>
</organism>
<dbReference type="Gene3D" id="1.10.10.60">
    <property type="entry name" value="Homeodomain-like"/>
    <property type="match status" value="1"/>
</dbReference>
<dbReference type="InterPro" id="IPR050204">
    <property type="entry name" value="AraC_XylS_family_regulators"/>
</dbReference>
<keyword evidence="3" id="KW-0804">Transcription</keyword>
<evidence type="ECO:0000256" key="2">
    <source>
        <dbReference type="ARBA" id="ARBA00023125"/>
    </source>
</evidence>
<dbReference type="PANTHER" id="PTHR46796:SF12">
    <property type="entry name" value="HTH-TYPE DNA-BINDING TRANSCRIPTIONAL ACTIVATOR EUTR"/>
    <property type="match status" value="1"/>
</dbReference>